<dbReference type="PIRSF" id="PIRSF000862">
    <property type="entry name" value="Steryl_ester_lip"/>
    <property type="match status" value="1"/>
</dbReference>
<proteinExistence type="inferred from homology"/>
<dbReference type="PANTHER" id="PTHR11005">
    <property type="entry name" value="LYSOSOMAL ACID LIPASE-RELATED"/>
    <property type="match status" value="1"/>
</dbReference>
<feature type="active site" description="Charge relay system" evidence="8">
    <location>
        <position position="333"/>
    </location>
</feature>
<dbReference type="SUPFAM" id="SSF53474">
    <property type="entry name" value="alpha/beta-Hydrolases"/>
    <property type="match status" value="1"/>
</dbReference>
<keyword evidence="5" id="KW-0443">Lipid metabolism</keyword>
<keyword evidence="4 7" id="KW-0442">Lipid degradation</keyword>
<gene>
    <name evidence="11" type="ORF">RMAR1173_LOCUS20515</name>
</gene>
<keyword evidence="6" id="KW-0325">Glycoprotein</keyword>
<feature type="active site" description="Charge relay system" evidence="8">
    <location>
        <position position="365"/>
    </location>
</feature>
<evidence type="ECO:0000256" key="8">
    <source>
        <dbReference type="PIRSR" id="PIRSR000862-1"/>
    </source>
</evidence>
<sequence>MRSSLLLLFVALAAAGGDSRGTEPLPLDPDVGKGMELVAERGFQLEDHFVTTEDGYILHMFRIPQPGAAPVLLQHGLLDSSFTWVNNFRNESLAYILSDAGYDVWLGNNRGNFYSANHTTLAVEDNQFWAFTYDEMAKYDLPGMVRYIQRTTGQSNLGYVGHSEGTIQAFAGLTFPENADVAASVSFFGALAPVAYVSNMKSKLARAFADARVCEILALLGDRNLLDGDVLNVVAPELCRHGPHLCSAALVPIVGPSLHYNTSRLQVYVSKTPAGTSMRNMMHWGQGIRVDGFNRFDYGSVKLNQKHYGADSPPAYNLSAMTVPTALFSGGFDYLADVVDVGRLRDILAQTGALVFESQQPTYAHLDFTWAPDAAQGVYSDLVKQLQQFLPIRVPGANGAEQIS</sequence>
<evidence type="ECO:0000256" key="7">
    <source>
        <dbReference type="PIRNR" id="PIRNR000862"/>
    </source>
</evidence>
<evidence type="ECO:0000259" key="10">
    <source>
        <dbReference type="Pfam" id="PF04083"/>
    </source>
</evidence>
<accession>A0A7S2WV91</accession>
<keyword evidence="3 7" id="KW-0378">Hydrolase</keyword>
<organism evidence="11">
    <name type="scientific">Rhizochromulina marina</name>
    <dbReference type="NCBI Taxonomy" id="1034831"/>
    <lineage>
        <taxon>Eukaryota</taxon>
        <taxon>Sar</taxon>
        <taxon>Stramenopiles</taxon>
        <taxon>Ochrophyta</taxon>
        <taxon>Dictyochophyceae</taxon>
        <taxon>Rhizochromulinales</taxon>
        <taxon>Rhizochromulina</taxon>
    </lineage>
</organism>
<dbReference type="InterPro" id="IPR006693">
    <property type="entry name" value="AB_hydrolase_lipase"/>
</dbReference>
<dbReference type="InterPro" id="IPR029058">
    <property type="entry name" value="AB_hydrolase_fold"/>
</dbReference>
<protein>
    <recommendedName>
        <fullName evidence="7">Lipase</fullName>
    </recommendedName>
</protein>
<dbReference type="EMBL" id="HBHJ01031066">
    <property type="protein sequence ID" value="CAD9709522.1"/>
    <property type="molecule type" value="Transcribed_RNA"/>
</dbReference>
<feature type="active site" description="Nucleophile" evidence="8">
    <location>
        <position position="163"/>
    </location>
</feature>
<evidence type="ECO:0000256" key="3">
    <source>
        <dbReference type="ARBA" id="ARBA00022801"/>
    </source>
</evidence>
<evidence type="ECO:0000256" key="5">
    <source>
        <dbReference type="ARBA" id="ARBA00023098"/>
    </source>
</evidence>
<dbReference type="Gene3D" id="3.40.50.1820">
    <property type="entry name" value="alpha/beta hydrolase"/>
    <property type="match status" value="1"/>
</dbReference>
<dbReference type="GO" id="GO:0016788">
    <property type="term" value="F:hydrolase activity, acting on ester bonds"/>
    <property type="evidence" value="ECO:0007669"/>
    <property type="project" value="InterPro"/>
</dbReference>
<evidence type="ECO:0000256" key="9">
    <source>
        <dbReference type="SAM" id="SignalP"/>
    </source>
</evidence>
<dbReference type="AlphaFoldDB" id="A0A7S2WV91"/>
<reference evidence="11" key="1">
    <citation type="submission" date="2021-01" db="EMBL/GenBank/DDBJ databases">
        <authorList>
            <person name="Corre E."/>
            <person name="Pelletier E."/>
            <person name="Niang G."/>
            <person name="Scheremetjew M."/>
            <person name="Finn R."/>
            <person name="Kale V."/>
            <person name="Holt S."/>
            <person name="Cochrane G."/>
            <person name="Meng A."/>
            <person name="Brown T."/>
            <person name="Cohen L."/>
        </authorList>
    </citation>
    <scope>NUCLEOTIDE SEQUENCE</scope>
    <source>
        <strain evidence="11">CCMP1243</strain>
    </source>
</reference>
<dbReference type="InterPro" id="IPR025483">
    <property type="entry name" value="Lipase_euk"/>
</dbReference>
<dbReference type="GO" id="GO:0016042">
    <property type="term" value="P:lipid catabolic process"/>
    <property type="evidence" value="ECO:0007669"/>
    <property type="project" value="UniProtKB-KW"/>
</dbReference>
<evidence type="ECO:0000256" key="2">
    <source>
        <dbReference type="ARBA" id="ARBA00022729"/>
    </source>
</evidence>
<feature type="signal peptide" evidence="9">
    <location>
        <begin position="1"/>
        <end position="21"/>
    </location>
</feature>
<keyword evidence="2 9" id="KW-0732">Signal</keyword>
<name>A0A7S2WV91_9STRA</name>
<feature type="chain" id="PRO_5031142039" description="Lipase" evidence="9">
    <location>
        <begin position="22"/>
        <end position="404"/>
    </location>
</feature>
<comment type="similarity">
    <text evidence="1 7">Belongs to the AB hydrolase superfamily. Lipase family.</text>
</comment>
<dbReference type="Pfam" id="PF04083">
    <property type="entry name" value="Abhydro_lipase"/>
    <property type="match status" value="1"/>
</dbReference>
<evidence type="ECO:0000256" key="4">
    <source>
        <dbReference type="ARBA" id="ARBA00022963"/>
    </source>
</evidence>
<evidence type="ECO:0000313" key="11">
    <source>
        <dbReference type="EMBL" id="CAD9709522.1"/>
    </source>
</evidence>
<feature type="domain" description="Partial AB-hydrolase lipase" evidence="10">
    <location>
        <begin position="36"/>
        <end position="87"/>
    </location>
</feature>
<evidence type="ECO:0000256" key="6">
    <source>
        <dbReference type="ARBA" id="ARBA00023180"/>
    </source>
</evidence>
<evidence type="ECO:0000256" key="1">
    <source>
        <dbReference type="ARBA" id="ARBA00010701"/>
    </source>
</evidence>
<dbReference type="FunFam" id="3.40.50.1820:FF:000057">
    <property type="entry name" value="Lipase"/>
    <property type="match status" value="1"/>
</dbReference>